<dbReference type="GO" id="GO:0016042">
    <property type="term" value="P:lipid catabolic process"/>
    <property type="evidence" value="ECO:0007669"/>
    <property type="project" value="InterPro"/>
</dbReference>
<evidence type="ECO:0000256" key="3">
    <source>
        <dbReference type="ARBA" id="ARBA00022801"/>
    </source>
</evidence>
<dbReference type="InterPro" id="IPR019546">
    <property type="entry name" value="TAT_signal_bac_arc"/>
</dbReference>
<dbReference type="Pfam" id="PF04185">
    <property type="entry name" value="Phosphoesterase"/>
    <property type="match status" value="1"/>
</dbReference>
<dbReference type="NCBIfam" id="TIGR01409">
    <property type="entry name" value="TAT_signal_seq"/>
    <property type="match status" value="1"/>
</dbReference>
<evidence type="ECO:0000313" key="5">
    <source>
        <dbReference type="EMBL" id="AOM77822.1"/>
    </source>
</evidence>
<dbReference type="AlphaFoldDB" id="A0A1D7QGL3"/>
<dbReference type="InterPro" id="IPR017850">
    <property type="entry name" value="Alkaline_phosphatase_core_sf"/>
</dbReference>
<dbReference type="InterPro" id="IPR006311">
    <property type="entry name" value="TAT_signal"/>
</dbReference>
<keyword evidence="3" id="KW-0378">Hydrolase</keyword>
<protein>
    <recommendedName>
        <fullName evidence="2">phospholipase C</fullName>
        <ecNumber evidence="2">3.1.4.3</ecNumber>
    </recommendedName>
</protein>
<dbReference type="CDD" id="cd16014">
    <property type="entry name" value="PLC"/>
    <property type="match status" value="1"/>
</dbReference>
<dbReference type="InterPro" id="IPR017767">
    <property type="entry name" value="PC-PLC"/>
</dbReference>
<keyword evidence="6" id="KW-1185">Reference proteome</keyword>
<feature type="domain" description="Bacterial phospholipase C C-terminal" evidence="4">
    <location>
        <begin position="692"/>
        <end position="777"/>
    </location>
</feature>
<dbReference type="PANTHER" id="PTHR31956">
    <property type="entry name" value="NON-SPECIFIC PHOSPHOLIPASE C4-RELATED"/>
    <property type="match status" value="1"/>
</dbReference>
<evidence type="ECO:0000259" key="4">
    <source>
        <dbReference type="Pfam" id="PF05506"/>
    </source>
</evidence>
<gene>
    <name evidence="5" type="ORF">BFS30_11945</name>
</gene>
<accession>A0A1D7QGL3</accession>
<dbReference type="EC" id="3.1.4.3" evidence="2"/>
<dbReference type="EMBL" id="CP017141">
    <property type="protein sequence ID" value="AOM77822.1"/>
    <property type="molecule type" value="Genomic_DNA"/>
</dbReference>
<dbReference type="InterPro" id="IPR008475">
    <property type="entry name" value="PLipase_C_C"/>
</dbReference>
<dbReference type="Gene3D" id="3.40.720.10">
    <property type="entry name" value="Alkaline Phosphatase, subunit A"/>
    <property type="match status" value="2"/>
</dbReference>
<dbReference type="PANTHER" id="PTHR31956:SF1">
    <property type="entry name" value="NON-SPECIFIC PHOSPHOLIPASE C1"/>
    <property type="match status" value="1"/>
</dbReference>
<dbReference type="GO" id="GO:0034480">
    <property type="term" value="F:phosphatidylcholine phospholipase C activity"/>
    <property type="evidence" value="ECO:0007669"/>
    <property type="project" value="UniProtKB-EC"/>
</dbReference>
<organism evidence="5 6">
    <name type="scientific">Pedobacter steynii</name>
    <dbReference type="NCBI Taxonomy" id="430522"/>
    <lineage>
        <taxon>Bacteria</taxon>
        <taxon>Pseudomonadati</taxon>
        <taxon>Bacteroidota</taxon>
        <taxon>Sphingobacteriia</taxon>
        <taxon>Sphingobacteriales</taxon>
        <taxon>Sphingobacteriaceae</taxon>
        <taxon>Pedobacter</taxon>
    </lineage>
</organism>
<dbReference type="Proteomes" id="UP000094313">
    <property type="component" value="Chromosome"/>
</dbReference>
<evidence type="ECO:0000313" key="6">
    <source>
        <dbReference type="Proteomes" id="UP000094313"/>
    </source>
</evidence>
<reference evidence="5 6" key="1">
    <citation type="submission" date="2016-08" db="EMBL/GenBank/DDBJ databases">
        <authorList>
            <person name="Seilhamer J.J."/>
        </authorList>
    </citation>
    <scope>NUCLEOTIDE SEQUENCE [LARGE SCALE GENOMIC DNA]</scope>
    <source>
        <strain evidence="5 6">DX4</strain>
    </source>
</reference>
<feature type="domain" description="Bacterial phospholipase C C-terminal" evidence="4">
    <location>
        <begin position="582"/>
        <end position="682"/>
    </location>
</feature>
<evidence type="ECO:0000256" key="2">
    <source>
        <dbReference type="ARBA" id="ARBA00012018"/>
    </source>
</evidence>
<evidence type="ECO:0000256" key="1">
    <source>
        <dbReference type="ARBA" id="ARBA00009717"/>
    </source>
</evidence>
<dbReference type="OrthoDB" id="980947at2"/>
<dbReference type="NCBIfam" id="TIGR03396">
    <property type="entry name" value="PC_PLC"/>
    <property type="match status" value="1"/>
</dbReference>
<dbReference type="PROSITE" id="PS51318">
    <property type="entry name" value="TAT"/>
    <property type="match status" value="1"/>
</dbReference>
<dbReference type="RefSeq" id="WP_069379510.1">
    <property type="nucleotide sequence ID" value="NZ_CP017141.1"/>
</dbReference>
<sequence length="794" mass="88822">MDSRRSFLKKAALLSGAAGLPNVIPMSIQKAMAISAAPGSTFYDAEHIVFLMQENRSFDHMFGKLAGVRGFNDPRTFTQPDQNKVWLQKDAAGKTFAPFHVDINKTKITWQGGLPHSWSDQLAARNNGNYDKWVPVKSHMCLGYYDRTDVPFYYAMADAFTICDHNFCSSLTGTTPNRLFFWSGTIRPEQNGSSVAAVNNSQAESRENAYVDWETFPELLEDNNVSWKIYQNEIWTADLQGDTVDDWLGNYGDNAIEYVKRYNVKLSAYFRKNGDKSSKPALSAAEVTEKYNKLSDREKNLIDKAFATNINAPENYLELAPFTFTDDQGIQQTMNIPKNDIFHQFRSDVNQGKLPTVSWLVAPQRFSDHTSSPLYGTWYVSEAIDILTKNPEVWKKTIFILTYDENDGYFDHIPPYVVPKPGDASTGKVSEKIDVAPDYEQKKDSPIGLGYRVPLLVASPWSKGGYVNSQVFDHTSCLMFLENFIGKKTGKKIKSKNISSWRRAICGDLTSVFRPAMADQSNPVSPLKKESVITGIQNAKNKPAQVKPEALSPKEIEQINAHEAFESGSPSAMPQQEKGTRPACALPYQLFAEADLDITTGTIQIQFESGKGNFGQKIVPVGAAFLMYTPVLYKGQAGKTWNYGVSATDKVTDKLSLSDFDKETYHLCISGPNGFFRRFKGNKHDPELKLSCEYETSGMLTKKGTGNVQLLLENSGKKELKISIQDNTYEKNKTKEITLPARAKAKVIVDLQKSAFWYDFSIRVNGHDAFSKQYAGHVETGEEGITDPYMGGVL</sequence>
<dbReference type="Pfam" id="PF05506">
    <property type="entry name" value="PLipase_C_C"/>
    <property type="match status" value="2"/>
</dbReference>
<dbReference type="InterPro" id="IPR007312">
    <property type="entry name" value="Phosphoesterase"/>
</dbReference>
<proteinExistence type="inferred from homology"/>
<comment type="similarity">
    <text evidence="1">Belongs to the bacterial phospholipase C family.</text>
</comment>
<name>A0A1D7QGL3_9SPHI</name>
<dbReference type="KEGG" id="psty:BFS30_11945"/>